<gene>
    <name evidence="5" type="ORF">B0T22DRAFT_532556</name>
</gene>
<dbReference type="InterPro" id="IPR001466">
    <property type="entry name" value="Beta-lactam-related"/>
</dbReference>
<name>A0AAE0XGX1_9PEZI</name>
<keyword evidence="3" id="KW-0732">Signal</keyword>
<evidence type="ECO:0000259" key="4">
    <source>
        <dbReference type="Pfam" id="PF00144"/>
    </source>
</evidence>
<dbReference type="InterPro" id="IPR012338">
    <property type="entry name" value="Beta-lactam/transpept-like"/>
</dbReference>
<feature type="signal peptide" evidence="3">
    <location>
        <begin position="1"/>
        <end position="19"/>
    </location>
</feature>
<organism evidence="5 6">
    <name type="scientific">Podospora appendiculata</name>
    <dbReference type="NCBI Taxonomy" id="314037"/>
    <lineage>
        <taxon>Eukaryota</taxon>
        <taxon>Fungi</taxon>
        <taxon>Dikarya</taxon>
        <taxon>Ascomycota</taxon>
        <taxon>Pezizomycotina</taxon>
        <taxon>Sordariomycetes</taxon>
        <taxon>Sordariomycetidae</taxon>
        <taxon>Sordariales</taxon>
        <taxon>Podosporaceae</taxon>
        <taxon>Podospora</taxon>
    </lineage>
</organism>
<reference evidence="5" key="2">
    <citation type="submission" date="2023-06" db="EMBL/GenBank/DDBJ databases">
        <authorList>
            <consortium name="Lawrence Berkeley National Laboratory"/>
            <person name="Haridas S."/>
            <person name="Hensen N."/>
            <person name="Bonometti L."/>
            <person name="Westerberg I."/>
            <person name="Brannstrom I.O."/>
            <person name="Guillou S."/>
            <person name="Cros-Aarteil S."/>
            <person name="Calhoun S."/>
            <person name="Kuo A."/>
            <person name="Mondo S."/>
            <person name="Pangilinan J."/>
            <person name="Riley R."/>
            <person name="Labutti K."/>
            <person name="Andreopoulos B."/>
            <person name="Lipzen A."/>
            <person name="Chen C."/>
            <person name="Yanf M."/>
            <person name="Daum C."/>
            <person name="Ng V."/>
            <person name="Clum A."/>
            <person name="Steindorff A."/>
            <person name="Ohm R."/>
            <person name="Martin F."/>
            <person name="Silar P."/>
            <person name="Natvig D."/>
            <person name="Lalanne C."/>
            <person name="Gautier V."/>
            <person name="Ament-Velasquez S.L."/>
            <person name="Kruys A."/>
            <person name="Hutchinson M.I."/>
            <person name="Powell A.J."/>
            <person name="Barry K."/>
            <person name="Miller A.N."/>
            <person name="Grigoriev I.V."/>
            <person name="Debuchy R."/>
            <person name="Gladieux P."/>
            <person name="Thoren M.H."/>
            <person name="Johannesson H."/>
        </authorList>
    </citation>
    <scope>NUCLEOTIDE SEQUENCE</scope>
    <source>
        <strain evidence="5">CBS 314.62</strain>
    </source>
</reference>
<evidence type="ECO:0000256" key="2">
    <source>
        <dbReference type="SAM" id="MobiDB-lite"/>
    </source>
</evidence>
<dbReference type="EMBL" id="JAULSO010000001">
    <property type="protein sequence ID" value="KAK3693253.1"/>
    <property type="molecule type" value="Genomic_DNA"/>
</dbReference>
<dbReference type="InterPro" id="IPR050491">
    <property type="entry name" value="AmpC-like"/>
</dbReference>
<evidence type="ECO:0000313" key="6">
    <source>
        <dbReference type="Proteomes" id="UP001270362"/>
    </source>
</evidence>
<reference evidence="5" key="1">
    <citation type="journal article" date="2023" name="Mol. Phylogenet. Evol.">
        <title>Genome-scale phylogeny and comparative genomics of the fungal order Sordariales.</title>
        <authorList>
            <person name="Hensen N."/>
            <person name="Bonometti L."/>
            <person name="Westerberg I."/>
            <person name="Brannstrom I.O."/>
            <person name="Guillou S."/>
            <person name="Cros-Aarteil S."/>
            <person name="Calhoun S."/>
            <person name="Haridas S."/>
            <person name="Kuo A."/>
            <person name="Mondo S."/>
            <person name="Pangilinan J."/>
            <person name="Riley R."/>
            <person name="LaButti K."/>
            <person name="Andreopoulos B."/>
            <person name="Lipzen A."/>
            <person name="Chen C."/>
            <person name="Yan M."/>
            <person name="Daum C."/>
            <person name="Ng V."/>
            <person name="Clum A."/>
            <person name="Steindorff A."/>
            <person name="Ohm R.A."/>
            <person name="Martin F."/>
            <person name="Silar P."/>
            <person name="Natvig D.O."/>
            <person name="Lalanne C."/>
            <person name="Gautier V."/>
            <person name="Ament-Velasquez S.L."/>
            <person name="Kruys A."/>
            <person name="Hutchinson M.I."/>
            <person name="Powell A.J."/>
            <person name="Barry K."/>
            <person name="Miller A.N."/>
            <person name="Grigoriev I.V."/>
            <person name="Debuchy R."/>
            <person name="Gladieux P."/>
            <person name="Hiltunen Thoren M."/>
            <person name="Johannesson H."/>
        </authorList>
    </citation>
    <scope>NUCLEOTIDE SEQUENCE</scope>
    <source>
        <strain evidence="5">CBS 314.62</strain>
    </source>
</reference>
<feature type="chain" id="PRO_5042265574" description="Beta-lactamase-related domain-containing protein" evidence="3">
    <location>
        <begin position="20"/>
        <end position="918"/>
    </location>
</feature>
<evidence type="ECO:0000256" key="3">
    <source>
        <dbReference type="SAM" id="SignalP"/>
    </source>
</evidence>
<dbReference type="SUPFAM" id="SSF56601">
    <property type="entry name" value="beta-lactamase/transpeptidase-like"/>
    <property type="match status" value="1"/>
</dbReference>
<dbReference type="PROSITE" id="PS51257">
    <property type="entry name" value="PROKAR_LIPOPROTEIN"/>
    <property type="match status" value="1"/>
</dbReference>
<sequence>MSSFRSILALLSTIAIAHGQSGTSIQSCTCSGLDYTNGGSYLIDGTLNSNFTFTSVFNGCFDSIITPILVSPEGYGYDCQPVETQPDDFAQASQCGIAYSQMKSGTWIIIFQAPDFDFTVQRQFNLTVGAANTVVVTRLLMGNKVTPTVYLGVTSTLPPSIPLLPLASNLGASYSGSATNIHLVISTIPVHIKLQTLVFKWPMDMEPSTHSHSYKPSPHSNGPSLDPCRQQPASCLDSHHHSSGETNHSGGNNPTYHYNNQKAHNNKRPSGHPSWYADYNKETPSKQLSSWHHNNHSKTTNVEPAAELAVVVDFPGLHPGGGARIHPLHVVVAAVASSQPRLGKEGDPRHLMGVVVEGVSHRREPPVRHVSVHNPVEGAEAQVLEVVVANLQVKRQPSTRPLLIETPNPLTEIDLYTTTTTFIPPVQTVCSAEDTTTLYYQGPAQTNYEITYVTYYTWATVWVGQTQYTTSTDFNAMTRCWQGDDSSLTRPDIQLQMLVSTIEPILSLLRVLPANEEFTAGNFRHKCNYCNECFALAGAIIERTTGVSWASFVREKILDPLGMDRTFAAVTEEESLGKSVTFSKSHSARVESTLEALRSHSSRQAPAFRDILRFLQSEAFVAPEPVEVSPSQASWASNTGAPTHMGAAAGIMSCTRDLLKLYKFIEVHHKRADGESGGDCRQLTEVERGMAAMQESIEARDPSCTYASGWNRVLVPSSLTGDGLWSRWPGAHGDNAPRVEKAVDEYYNRDKTRPGWTASTTGQAWLSTMGQHGRGTSFCFLIPESDVAVVVLCNIRGFYIDAANLTCMLIADILFGFDLGGRSNGTRLARAYINESCRSTRAMAPLIAAQYLSELVRYESRLANEYEIADPVQYATFVGTYQLTDGIFAVVSQGKTLLEFQLYGKGFKYPCGSRSKSH</sequence>
<feature type="compositionally biased region" description="Polar residues" evidence="2">
    <location>
        <begin position="244"/>
        <end position="263"/>
    </location>
</feature>
<protein>
    <recommendedName>
        <fullName evidence="4">Beta-lactamase-related domain-containing protein</fullName>
    </recommendedName>
</protein>
<evidence type="ECO:0000313" key="5">
    <source>
        <dbReference type="EMBL" id="KAK3693253.1"/>
    </source>
</evidence>
<dbReference type="Proteomes" id="UP001270362">
    <property type="component" value="Unassembled WGS sequence"/>
</dbReference>
<dbReference type="Pfam" id="PF00144">
    <property type="entry name" value="Beta-lactamase"/>
    <property type="match status" value="1"/>
</dbReference>
<comment type="similarity">
    <text evidence="1">Belongs to the peptidase S12 family.</text>
</comment>
<accession>A0AAE0XGX1</accession>
<dbReference type="AlphaFoldDB" id="A0AAE0XGX1"/>
<feature type="region of interest" description="Disordered" evidence="2">
    <location>
        <begin position="208"/>
        <end position="280"/>
    </location>
</feature>
<evidence type="ECO:0000256" key="1">
    <source>
        <dbReference type="ARBA" id="ARBA00038215"/>
    </source>
</evidence>
<dbReference type="Gene3D" id="3.40.710.10">
    <property type="entry name" value="DD-peptidase/beta-lactamase superfamily"/>
    <property type="match status" value="1"/>
</dbReference>
<proteinExistence type="inferred from homology"/>
<comment type="caution">
    <text evidence="5">The sequence shown here is derived from an EMBL/GenBank/DDBJ whole genome shotgun (WGS) entry which is preliminary data.</text>
</comment>
<feature type="domain" description="Beta-lactamase-related" evidence="4">
    <location>
        <begin position="524"/>
        <end position="797"/>
    </location>
</feature>
<dbReference type="PANTHER" id="PTHR46825">
    <property type="entry name" value="D-ALANYL-D-ALANINE-CARBOXYPEPTIDASE/ENDOPEPTIDASE AMPH"/>
    <property type="match status" value="1"/>
</dbReference>
<dbReference type="PANTHER" id="PTHR46825:SF14">
    <property type="entry name" value="BETA-LACTAMASE-RELATED DOMAIN-CONTAINING PROTEIN"/>
    <property type="match status" value="1"/>
</dbReference>
<keyword evidence="6" id="KW-1185">Reference proteome</keyword>